<evidence type="ECO:0000256" key="1">
    <source>
        <dbReference type="ARBA" id="ARBA00022574"/>
    </source>
</evidence>
<dbReference type="Gene3D" id="2.130.10.10">
    <property type="entry name" value="YVTN repeat-like/Quinoprotein amine dehydrogenase"/>
    <property type="match status" value="1"/>
</dbReference>
<feature type="region of interest" description="Disordered" evidence="3">
    <location>
        <begin position="39"/>
        <end position="69"/>
    </location>
</feature>
<protein>
    <submittedName>
        <fullName evidence="4">Uncharacterized protein</fullName>
    </submittedName>
</protein>
<evidence type="ECO:0000256" key="2">
    <source>
        <dbReference type="ARBA" id="ARBA00022737"/>
    </source>
</evidence>
<dbReference type="SUPFAM" id="SSF50978">
    <property type="entry name" value="WD40 repeat-like"/>
    <property type="match status" value="1"/>
</dbReference>
<keyword evidence="2" id="KW-0677">Repeat</keyword>
<name>A0A139HVR5_9PEZI</name>
<evidence type="ECO:0000313" key="4">
    <source>
        <dbReference type="EMBL" id="KXT06571.1"/>
    </source>
</evidence>
<dbReference type="AlphaFoldDB" id="A0A139HVR5"/>
<dbReference type="Proteomes" id="UP000070133">
    <property type="component" value="Unassembled WGS sequence"/>
</dbReference>
<dbReference type="STRING" id="321146.A0A139HVR5"/>
<dbReference type="InterPro" id="IPR052254">
    <property type="entry name" value="CUL4-DDB1_E3_ligase_receptor"/>
</dbReference>
<organism evidence="4 5">
    <name type="scientific">Pseudocercospora eumusae</name>
    <dbReference type="NCBI Taxonomy" id="321146"/>
    <lineage>
        <taxon>Eukaryota</taxon>
        <taxon>Fungi</taxon>
        <taxon>Dikarya</taxon>
        <taxon>Ascomycota</taxon>
        <taxon>Pezizomycotina</taxon>
        <taxon>Dothideomycetes</taxon>
        <taxon>Dothideomycetidae</taxon>
        <taxon>Mycosphaerellales</taxon>
        <taxon>Mycosphaerellaceae</taxon>
        <taxon>Pseudocercospora</taxon>
    </lineage>
</organism>
<sequence length="453" mass="51513">MLQNSLACGKMNRGNIPGFYWDADKKKYFKIQASHKVPPDAKYSQSNVTREKNQVRDAKRRKTAEQMSMKGRIHRKLERSRILATCGLQRELGNKIDHYRDEAIVESWTLERIRFDPAIDRSSDYTISVLDDQYLPRSRNSAMLVETSTTRTSYLLCQDISGGYAARPFPLQGRAVAVEAIDGDPSFIFASVQRRTPYCAFFRFGHLDEFLTATEPNAFLETCSLPTIRDLWTSKVDTSEHRVALAGTGAIAVYRLDPNTHIYELQLDESEVFTIDWLSRSTLAYGALEDTKDARHCIKLWDIRSQGQASRLKKSRRITGLSRIDEGGNNLMVSSNFSIDLHDLRMTRSCNDTPLLSIPHTSVGPQLNYDILRPGNKLIAAADRYNNSVQIYSLGTGKHVKEFFTTPEYDHCILGKLRWQEDVNGSPELRAGHGSFINTWAWHVGPDEDYCRA</sequence>
<proteinExistence type="predicted"/>
<keyword evidence="1" id="KW-0853">WD repeat</keyword>
<accession>A0A139HVR5</accession>
<keyword evidence="5" id="KW-1185">Reference proteome</keyword>
<dbReference type="InterPro" id="IPR036322">
    <property type="entry name" value="WD40_repeat_dom_sf"/>
</dbReference>
<dbReference type="GO" id="GO:0080008">
    <property type="term" value="C:Cul4-RING E3 ubiquitin ligase complex"/>
    <property type="evidence" value="ECO:0007669"/>
    <property type="project" value="TreeGrafter"/>
</dbReference>
<evidence type="ECO:0000256" key="3">
    <source>
        <dbReference type="SAM" id="MobiDB-lite"/>
    </source>
</evidence>
<dbReference type="PANTHER" id="PTHR44472">
    <property type="entry name" value="DDB1- AND CUL4-ASSOCIATED FACTOR 4-RELATED"/>
    <property type="match status" value="1"/>
</dbReference>
<comment type="caution">
    <text evidence="4">The sequence shown here is derived from an EMBL/GenBank/DDBJ whole genome shotgun (WGS) entry which is preliminary data.</text>
</comment>
<reference evidence="4 5" key="1">
    <citation type="submission" date="2015-07" db="EMBL/GenBank/DDBJ databases">
        <title>Comparative genomics of the Sigatoka disease complex on banana suggests a link between parallel evolutionary changes in Pseudocercospora fijiensis and Pseudocercospora eumusae and increased virulence on the banana host.</title>
        <authorList>
            <person name="Chang T.-C."/>
            <person name="Salvucci A."/>
            <person name="Crous P.W."/>
            <person name="Stergiopoulos I."/>
        </authorList>
    </citation>
    <scope>NUCLEOTIDE SEQUENCE [LARGE SCALE GENOMIC DNA]</scope>
    <source>
        <strain evidence="4 5">CBS 114824</strain>
    </source>
</reference>
<gene>
    <name evidence="4" type="ORF">AC578_8581</name>
</gene>
<dbReference type="EMBL" id="LFZN01000005">
    <property type="protein sequence ID" value="KXT06571.1"/>
    <property type="molecule type" value="Genomic_DNA"/>
</dbReference>
<dbReference type="OrthoDB" id="128867at2759"/>
<dbReference type="InterPro" id="IPR015943">
    <property type="entry name" value="WD40/YVTN_repeat-like_dom_sf"/>
</dbReference>
<evidence type="ECO:0000313" key="5">
    <source>
        <dbReference type="Proteomes" id="UP000070133"/>
    </source>
</evidence>
<dbReference type="PANTHER" id="PTHR44472:SF1">
    <property type="entry name" value="DDB1 AND CUL4 ASSOCIATED FACTOR 4"/>
    <property type="match status" value="1"/>
</dbReference>